<keyword evidence="1" id="KW-1185">Reference proteome</keyword>
<accession>A0A915JEX7</accession>
<dbReference type="AlphaFoldDB" id="A0A915JEX7"/>
<sequence length="155" mass="18160">STKFAKKFCSHRWVENVIVVERALEILPYFRQYVTSVEPKPTVTSFDTLEQAFKDIFLESKMEFFKTMALHLEPFLRKFQTPLPMSPFIFDEISSLHGALLRRILKSSIVDEAMTNNRLLELPKILFSNFDQAFKKKPIKFPAYSCIICTETIRN</sequence>
<name>A0A915JEX7_ROMCU</name>
<evidence type="ECO:0000313" key="2">
    <source>
        <dbReference type="WBParaSite" id="nRc.2.0.1.t25036-RA"/>
    </source>
</evidence>
<dbReference type="Proteomes" id="UP000887565">
    <property type="component" value="Unplaced"/>
</dbReference>
<protein>
    <submittedName>
        <fullName evidence="2">Uncharacterized protein</fullName>
    </submittedName>
</protein>
<reference evidence="2" key="1">
    <citation type="submission" date="2022-11" db="UniProtKB">
        <authorList>
            <consortium name="WormBaseParasite"/>
        </authorList>
    </citation>
    <scope>IDENTIFICATION</scope>
</reference>
<dbReference type="OMA" id="IICTETI"/>
<evidence type="ECO:0000313" key="1">
    <source>
        <dbReference type="Proteomes" id="UP000887565"/>
    </source>
</evidence>
<proteinExistence type="predicted"/>
<organism evidence="1 2">
    <name type="scientific">Romanomermis culicivorax</name>
    <name type="common">Nematode worm</name>
    <dbReference type="NCBI Taxonomy" id="13658"/>
    <lineage>
        <taxon>Eukaryota</taxon>
        <taxon>Metazoa</taxon>
        <taxon>Ecdysozoa</taxon>
        <taxon>Nematoda</taxon>
        <taxon>Enoplea</taxon>
        <taxon>Dorylaimia</taxon>
        <taxon>Mermithida</taxon>
        <taxon>Mermithoidea</taxon>
        <taxon>Mermithidae</taxon>
        <taxon>Romanomermis</taxon>
    </lineage>
</organism>
<dbReference type="WBParaSite" id="nRc.2.0.1.t25036-RA">
    <property type="protein sequence ID" value="nRc.2.0.1.t25036-RA"/>
    <property type="gene ID" value="nRc.2.0.1.g25036"/>
</dbReference>